<dbReference type="OrthoDB" id="4137935at2"/>
<proteinExistence type="predicted"/>
<dbReference type="PANTHER" id="PTHR30349:SF81">
    <property type="entry name" value="TYROSINE RECOMBINASE XERC"/>
    <property type="match status" value="1"/>
</dbReference>
<dbReference type="Pfam" id="PF02899">
    <property type="entry name" value="Phage_int_SAM_1"/>
    <property type="match status" value="1"/>
</dbReference>
<evidence type="ECO:0000256" key="1">
    <source>
        <dbReference type="ARBA" id="ARBA00022908"/>
    </source>
</evidence>
<gene>
    <name evidence="8" type="ORF">EV383_6241</name>
</gene>
<dbReference type="InterPro" id="IPR010998">
    <property type="entry name" value="Integrase_recombinase_N"/>
</dbReference>
<dbReference type="InterPro" id="IPR004107">
    <property type="entry name" value="Integrase_SAM-like_N"/>
</dbReference>
<dbReference type="SUPFAM" id="SSF56349">
    <property type="entry name" value="DNA breaking-rejoining enzymes"/>
    <property type="match status" value="1"/>
</dbReference>
<evidence type="ECO:0000313" key="8">
    <source>
        <dbReference type="EMBL" id="RZT75500.1"/>
    </source>
</evidence>
<dbReference type="InterPro" id="IPR050090">
    <property type="entry name" value="Tyrosine_recombinase_XerCD"/>
</dbReference>
<dbReference type="Proteomes" id="UP000291591">
    <property type="component" value="Unassembled WGS sequence"/>
</dbReference>
<evidence type="ECO:0000256" key="5">
    <source>
        <dbReference type="SAM" id="MobiDB-lite"/>
    </source>
</evidence>
<keyword evidence="3" id="KW-0233">DNA recombination</keyword>
<accession>A0A4Q7U9R1</accession>
<dbReference type="RefSeq" id="WP_130295389.1">
    <property type="nucleotide sequence ID" value="NZ_SHKL01000002.1"/>
</dbReference>
<evidence type="ECO:0000259" key="7">
    <source>
        <dbReference type="PROSITE" id="PS51900"/>
    </source>
</evidence>
<protein>
    <submittedName>
        <fullName evidence="8">Site-specific recombinase XerD</fullName>
    </submittedName>
</protein>
<evidence type="ECO:0000256" key="4">
    <source>
        <dbReference type="PROSITE-ProRule" id="PRU01248"/>
    </source>
</evidence>
<dbReference type="AlphaFoldDB" id="A0A4Q7U9R1"/>
<dbReference type="InterPro" id="IPR044068">
    <property type="entry name" value="CB"/>
</dbReference>
<evidence type="ECO:0000256" key="3">
    <source>
        <dbReference type="ARBA" id="ARBA00023172"/>
    </source>
</evidence>
<dbReference type="Gene3D" id="1.10.150.130">
    <property type="match status" value="1"/>
</dbReference>
<evidence type="ECO:0000256" key="2">
    <source>
        <dbReference type="ARBA" id="ARBA00023125"/>
    </source>
</evidence>
<dbReference type="Gene3D" id="1.10.443.10">
    <property type="entry name" value="Intergrase catalytic core"/>
    <property type="match status" value="1"/>
</dbReference>
<dbReference type="InterPro" id="IPR011010">
    <property type="entry name" value="DNA_brk_join_enz"/>
</dbReference>
<sequence length="329" mass="36004">MNPPDPGAEVETAVVEGTPELVPEQPGQADSAWQLATAFVLSRRSGHTQRAYARDIRDFYTWCARSGVDPLRARRVHIDAYANALARPQPRTGRPAADSTIARRLATLSGLYAYGVAEEILDRSPMTGVVRPRVGQDSTSTGLDRDEVARLLTAAAADGARAHALISLLAHNGLRVDEALSRDVEHLETERGHRVLRLRRKGGHTATAPLAPPVVHALHTYLDGRATGPVFITRTGRRFDEPGAWRLIRRLARIAELPQVDRINPHSLRHTFVTASLDAGVELRDVQDAAGHADPRTTRGYDSSRHNLDRHPTYAVSAFYAAATDDTDV</sequence>
<keyword evidence="9" id="KW-1185">Reference proteome</keyword>
<dbReference type="InterPro" id="IPR002104">
    <property type="entry name" value="Integrase_catalytic"/>
</dbReference>
<dbReference type="GO" id="GO:0006310">
    <property type="term" value="P:DNA recombination"/>
    <property type="evidence" value="ECO:0007669"/>
    <property type="project" value="UniProtKB-KW"/>
</dbReference>
<dbReference type="GO" id="GO:0015074">
    <property type="term" value="P:DNA integration"/>
    <property type="evidence" value="ECO:0007669"/>
    <property type="project" value="UniProtKB-KW"/>
</dbReference>
<name>A0A4Q7U9R1_PSEST</name>
<evidence type="ECO:0000313" key="9">
    <source>
        <dbReference type="Proteomes" id="UP000291591"/>
    </source>
</evidence>
<dbReference type="PANTHER" id="PTHR30349">
    <property type="entry name" value="PHAGE INTEGRASE-RELATED"/>
    <property type="match status" value="1"/>
</dbReference>
<dbReference type="PROSITE" id="PS51898">
    <property type="entry name" value="TYR_RECOMBINASE"/>
    <property type="match status" value="1"/>
</dbReference>
<keyword evidence="2 4" id="KW-0238">DNA-binding</keyword>
<feature type="domain" description="Tyr recombinase" evidence="6">
    <location>
        <begin position="138"/>
        <end position="315"/>
    </location>
</feature>
<comment type="caution">
    <text evidence="8">The sequence shown here is derived from an EMBL/GenBank/DDBJ whole genome shotgun (WGS) entry which is preliminary data.</text>
</comment>
<dbReference type="EMBL" id="SHKL01000002">
    <property type="protein sequence ID" value="RZT75500.1"/>
    <property type="molecule type" value="Genomic_DNA"/>
</dbReference>
<feature type="region of interest" description="Disordered" evidence="5">
    <location>
        <begin position="288"/>
        <end position="307"/>
    </location>
</feature>
<feature type="domain" description="Core-binding (CB)" evidence="7">
    <location>
        <begin position="30"/>
        <end position="116"/>
    </location>
</feature>
<dbReference type="GO" id="GO:0003677">
    <property type="term" value="F:DNA binding"/>
    <property type="evidence" value="ECO:0007669"/>
    <property type="project" value="UniProtKB-UniRule"/>
</dbReference>
<dbReference type="PROSITE" id="PS51900">
    <property type="entry name" value="CB"/>
    <property type="match status" value="1"/>
</dbReference>
<dbReference type="Pfam" id="PF00589">
    <property type="entry name" value="Phage_integrase"/>
    <property type="match status" value="1"/>
</dbReference>
<reference evidence="8 9" key="1">
    <citation type="submission" date="2019-02" db="EMBL/GenBank/DDBJ databases">
        <title>Sequencing the genomes of 1000 actinobacteria strains.</title>
        <authorList>
            <person name="Klenk H.-P."/>
        </authorList>
    </citation>
    <scope>NUCLEOTIDE SEQUENCE [LARGE SCALE GENOMIC DNA]</scope>
    <source>
        <strain evidence="8 9">DSM 45779</strain>
    </source>
</reference>
<organism evidence="8 9">
    <name type="scientific">Pseudonocardia sediminis</name>
    <dbReference type="NCBI Taxonomy" id="1397368"/>
    <lineage>
        <taxon>Bacteria</taxon>
        <taxon>Bacillati</taxon>
        <taxon>Actinomycetota</taxon>
        <taxon>Actinomycetes</taxon>
        <taxon>Pseudonocardiales</taxon>
        <taxon>Pseudonocardiaceae</taxon>
        <taxon>Pseudonocardia</taxon>
    </lineage>
</organism>
<keyword evidence="1" id="KW-0229">DNA integration</keyword>
<evidence type="ECO:0000259" key="6">
    <source>
        <dbReference type="PROSITE" id="PS51898"/>
    </source>
</evidence>
<dbReference type="InterPro" id="IPR013762">
    <property type="entry name" value="Integrase-like_cat_sf"/>
</dbReference>